<name>A0AAQ3RQ67_VIGMU</name>
<evidence type="ECO:0000313" key="1">
    <source>
        <dbReference type="EMBL" id="WVZ00649.1"/>
    </source>
</evidence>
<evidence type="ECO:0000313" key="2">
    <source>
        <dbReference type="Proteomes" id="UP001374535"/>
    </source>
</evidence>
<organism evidence="1 2">
    <name type="scientific">Vigna mungo</name>
    <name type="common">Black gram</name>
    <name type="synonym">Phaseolus mungo</name>
    <dbReference type="NCBI Taxonomy" id="3915"/>
    <lineage>
        <taxon>Eukaryota</taxon>
        <taxon>Viridiplantae</taxon>
        <taxon>Streptophyta</taxon>
        <taxon>Embryophyta</taxon>
        <taxon>Tracheophyta</taxon>
        <taxon>Spermatophyta</taxon>
        <taxon>Magnoliopsida</taxon>
        <taxon>eudicotyledons</taxon>
        <taxon>Gunneridae</taxon>
        <taxon>Pentapetalae</taxon>
        <taxon>rosids</taxon>
        <taxon>fabids</taxon>
        <taxon>Fabales</taxon>
        <taxon>Fabaceae</taxon>
        <taxon>Papilionoideae</taxon>
        <taxon>50 kb inversion clade</taxon>
        <taxon>NPAAA clade</taxon>
        <taxon>indigoferoid/millettioid clade</taxon>
        <taxon>Phaseoleae</taxon>
        <taxon>Vigna</taxon>
    </lineage>
</organism>
<dbReference type="Proteomes" id="UP001374535">
    <property type="component" value="Chromosome 8"/>
</dbReference>
<protein>
    <submittedName>
        <fullName evidence="1">Uncharacterized protein</fullName>
    </submittedName>
</protein>
<dbReference type="EMBL" id="CP144693">
    <property type="protein sequence ID" value="WVZ00649.1"/>
    <property type="molecule type" value="Genomic_DNA"/>
</dbReference>
<keyword evidence="2" id="KW-1185">Reference proteome</keyword>
<proteinExistence type="predicted"/>
<dbReference type="AlphaFoldDB" id="A0AAQ3RQ67"/>
<reference evidence="1 2" key="1">
    <citation type="journal article" date="2023" name="Life. Sci Alliance">
        <title>Evolutionary insights into 3D genome organization and epigenetic landscape of Vigna mungo.</title>
        <authorList>
            <person name="Junaid A."/>
            <person name="Singh B."/>
            <person name="Bhatia S."/>
        </authorList>
    </citation>
    <scope>NUCLEOTIDE SEQUENCE [LARGE SCALE GENOMIC DNA]</scope>
    <source>
        <strain evidence="1">Urdbean</strain>
    </source>
</reference>
<sequence length="214" mass="25212">MYNTRTRLEKYKHFVDLNYSHFSLLIEAIEAYPHFWNACEKFTYRFRAFMLKTLADMLLFLRSESVGSVNPEREKEFLKPCDEAVQLGFEKSWVDEMRQRVVGRDPNLEHARVIMGELFNRHDYLTEELDSIKAPIGELLKRYYHLTQELHSIKSNTDKSAIKWTPNRLSTIFLKIISNGFHISNPLNLCISVQITSILSNQVNLRIIQTMHIT</sequence>
<accession>A0AAQ3RQ67</accession>
<gene>
    <name evidence="1" type="ORF">V8G54_026718</name>
</gene>